<proteinExistence type="predicted"/>
<dbReference type="InterPro" id="IPR006094">
    <property type="entry name" value="Oxid_FAD_bind_N"/>
</dbReference>
<evidence type="ECO:0000313" key="3">
    <source>
        <dbReference type="EMBL" id="TRY16640.1"/>
    </source>
</evidence>
<dbReference type="GO" id="GO:0080049">
    <property type="term" value="F:L-gulono-1,4-lactone dehydrogenase activity"/>
    <property type="evidence" value="ECO:0007669"/>
    <property type="project" value="TreeGrafter"/>
</dbReference>
<dbReference type="Gene3D" id="3.30.465.10">
    <property type="match status" value="1"/>
</dbReference>
<gene>
    <name evidence="3" type="ORF">FOJ82_15780</name>
</gene>
<dbReference type="PROSITE" id="PS51387">
    <property type="entry name" value="FAD_PCMH"/>
    <property type="match status" value="1"/>
</dbReference>
<dbReference type="Proteomes" id="UP000317638">
    <property type="component" value="Unassembled WGS sequence"/>
</dbReference>
<dbReference type="Gene3D" id="3.30.70.2520">
    <property type="match status" value="1"/>
</dbReference>
<dbReference type="GO" id="GO:0071949">
    <property type="term" value="F:FAD binding"/>
    <property type="evidence" value="ECO:0007669"/>
    <property type="project" value="InterPro"/>
</dbReference>
<reference evidence="3 4" key="1">
    <citation type="submission" date="2019-07" db="EMBL/GenBank/DDBJ databases">
        <authorList>
            <person name="Zhou L.-Y."/>
        </authorList>
    </citation>
    <scope>NUCLEOTIDE SEQUENCE [LARGE SCALE GENOMIC DNA]</scope>
    <source>
        <strain evidence="3 4">YIM 101269</strain>
    </source>
</reference>
<dbReference type="GO" id="GO:0003885">
    <property type="term" value="F:D-arabinono-1,4-lactone oxidase activity"/>
    <property type="evidence" value="ECO:0007669"/>
    <property type="project" value="InterPro"/>
</dbReference>
<dbReference type="OrthoDB" id="9800184at2"/>
<dbReference type="Pfam" id="PF01565">
    <property type="entry name" value="FAD_binding_4"/>
    <property type="match status" value="1"/>
</dbReference>
<feature type="domain" description="FAD-binding PCMH-type" evidence="2">
    <location>
        <begin position="12"/>
        <end position="180"/>
    </location>
</feature>
<dbReference type="InterPro" id="IPR007173">
    <property type="entry name" value="ALO_C"/>
</dbReference>
<organism evidence="3 4">
    <name type="scientific">Tessaracoccus rhinocerotis</name>
    <dbReference type="NCBI Taxonomy" id="1689449"/>
    <lineage>
        <taxon>Bacteria</taxon>
        <taxon>Bacillati</taxon>
        <taxon>Actinomycetota</taxon>
        <taxon>Actinomycetes</taxon>
        <taxon>Propionibacteriales</taxon>
        <taxon>Propionibacteriaceae</taxon>
        <taxon>Tessaracoccus</taxon>
    </lineage>
</organism>
<dbReference type="Pfam" id="PF04030">
    <property type="entry name" value="ALO"/>
    <property type="match status" value="1"/>
</dbReference>
<dbReference type="PANTHER" id="PTHR43762:SF1">
    <property type="entry name" value="D-ARABINONO-1,4-LACTONE OXIDASE"/>
    <property type="match status" value="1"/>
</dbReference>
<dbReference type="InterPro" id="IPR016169">
    <property type="entry name" value="FAD-bd_PCMH_sub2"/>
</dbReference>
<dbReference type="Gene3D" id="3.30.70.2530">
    <property type="match status" value="1"/>
</dbReference>
<dbReference type="InterPro" id="IPR010031">
    <property type="entry name" value="FAD_lactone_oxidase-like"/>
</dbReference>
<dbReference type="PANTHER" id="PTHR43762">
    <property type="entry name" value="L-GULONOLACTONE OXIDASE"/>
    <property type="match status" value="1"/>
</dbReference>
<dbReference type="InterPro" id="IPR016171">
    <property type="entry name" value="Vanillyl_alc_oxidase_C-sub2"/>
</dbReference>
<evidence type="ECO:0000313" key="4">
    <source>
        <dbReference type="Proteomes" id="UP000317638"/>
    </source>
</evidence>
<dbReference type="GO" id="GO:0016020">
    <property type="term" value="C:membrane"/>
    <property type="evidence" value="ECO:0007669"/>
    <property type="project" value="InterPro"/>
</dbReference>
<accession>A0A553JW10</accession>
<dbReference type="EMBL" id="VKKG01000008">
    <property type="protein sequence ID" value="TRY16640.1"/>
    <property type="molecule type" value="Genomic_DNA"/>
</dbReference>
<dbReference type="InterPro" id="IPR016167">
    <property type="entry name" value="FAD-bd_PCMH_sub1"/>
</dbReference>
<protein>
    <submittedName>
        <fullName evidence="3">FAD-binding protein</fullName>
    </submittedName>
</protein>
<dbReference type="Gene3D" id="1.10.45.10">
    <property type="entry name" value="Vanillyl-alcohol Oxidase, Chain A, domain 4"/>
    <property type="match status" value="1"/>
</dbReference>
<evidence type="ECO:0000256" key="1">
    <source>
        <dbReference type="ARBA" id="ARBA00023002"/>
    </source>
</evidence>
<name>A0A553JW10_9ACTN</name>
<comment type="caution">
    <text evidence="3">The sequence shown here is derived from an EMBL/GenBank/DDBJ whole genome shotgun (WGS) entry which is preliminary data.</text>
</comment>
<dbReference type="AlphaFoldDB" id="A0A553JW10"/>
<dbReference type="PIRSF" id="PIRSF000136">
    <property type="entry name" value="LGO_GLO"/>
    <property type="match status" value="1"/>
</dbReference>
<dbReference type="SUPFAM" id="SSF56176">
    <property type="entry name" value="FAD-binding/transporter-associated domain-like"/>
    <property type="match status" value="1"/>
</dbReference>
<dbReference type="InterPro" id="IPR036318">
    <property type="entry name" value="FAD-bd_PCMH-like_sf"/>
</dbReference>
<keyword evidence="4" id="KW-1185">Reference proteome</keyword>
<evidence type="ECO:0000259" key="2">
    <source>
        <dbReference type="PROSITE" id="PS51387"/>
    </source>
</evidence>
<keyword evidence="1" id="KW-0560">Oxidoreductase</keyword>
<dbReference type="Gene3D" id="3.30.43.10">
    <property type="entry name" value="Uridine Diphospho-n-acetylenolpyruvylglucosamine Reductase, domain 2"/>
    <property type="match status" value="1"/>
</dbReference>
<dbReference type="InterPro" id="IPR016166">
    <property type="entry name" value="FAD-bd_PCMH"/>
</dbReference>
<sequence>MPGVGTNWAGNVVYGARELLLPTHLGELPGLITSAHRLRAIGSRHSFNDLADSPESLISLQGIPVDLERDVEFDSDARTVRVPGWLRYGDIAALLADRGWALANLASLPHISIAGAVATGTHGSGDRIGSLATQVVALDLVDGTGTHRRIARGDESFEGAVVSLGALGVVTHVTLAVEPDYQVRQSVYEGATWDAVLANLDELTGAGDSVSLFTTWRSPDLVDQLWVKSRQGRDPWTPLDGIVAAAGARHPIPGIDPAPATEQLGRVGPWFARLPHFRLEFTPSAGEEIQTEYLVPREDFPAAIGAIRSLSARIAPLLQVCEVRTVAGDDLWLSEAHGGDVVGIHFTWVRDSEAVAAVLPEVEAALPPTARPHWGKVFADHDRIAALYPRWDDFRALRRSLDPDNRFVNGFIERVGLA</sequence>